<name>A0A0U3FWF5_EUBLI</name>
<evidence type="ECO:0000256" key="1">
    <source>
        <dbReference type="SAM" id="Phobius"/>
    </source>
</evidence>
<reference evidence="3 5" key="4">
    <citation type="submission" date="2023-02" db="EMBL/GenBank/DDBJ databases">
        <title>Comparative genome analysis of Eubacterium limosum species.</title>
        <authorList>
            <person name="Bak J.E."/>
        </authorList>
    </citation>
    <scope>NUCLEOTIDE SEQUENCE [LARGE SCALE GENOMIC DNA]</scope>
    <source>
        <strain evidence="3 5">KGMB01548</strain>
    </source>
</reference>
<proteinExistence type="predicted"/>
<dbReference type="OrthoDB" id="1768572at2"/>
<dbReference type="Proteomes" id="UP001215087">
    <property type="component" value="Unassembled WGS sequence"/>
</dbReference>
<protein>
    <submittedName>
        <fullName evidence="2">Stress-responsive transcriptional regulator PspC</fullName>
    </submittedName>
</protein>
<dbReference type="GeneID" id="68363194"/>
<reference evidence="2" key="1">
    <citation type="journal article" date="2015" name="Genome Announc.">
        <title>Draft Genome Sequence of Chemolithoautotrophic Acetogenic Butanol-Producing Eubacterium limosum ATCC 8486.</title>
        <authorList>
            <person name="Song Y."/>
            <person name="Cho B.K."/>
        </authorList>
    </citation>
    <scope>NUCLEOTIDE SEQUENCE</scope>
    <source>
        <strain evidence="2">ATCC 8486</strain>
    </source>
</reference>
<dbReference type="EMBL" id="CP019962">
    <property type="protein sequence ID" value="ARD67144.1"/>
    <property type="molecule type" value="Genomic_DNA"/>
</dbReference>
<evidence type="ECO:0000313" key="2">
    <source>
        <dbReference type="EMBL" id="ARD67144.1"/>
    </source>
</evidence>
<keyword evidence="1" id="KW-0472">Membrane</keyword>
<keyword evidence="1" id="KW-0812">Transmembrane</keyword>
<accession>A0A0U3FWF5</accession>
<sequence length="51" mass="5713">MLKKVMISLSAVAAGMLTVLGAFYVAEKRREKAVGGKLMKVQYRFTKDFDD</sequence>
<dbReference type="KEGG" id="elim:B2M23_17085"/>
<gene>
    <name evidence="2" type="ORF">B2M23_17085</name>
    <name evidence="3" type="ORF">PTZ04_03150</name>
</gene>
<reference evidence="2" key="3">
    <citation type="submission" date="2017-02" db="EMBL/GenBank/DDBJ databases">
        <title>Integrative analysis reveals regulation of autotrophic growth of syngas fermenting bacteria at the translational level.</title>
        <authorList>
            <person name="Song Y."/>
            <person name="Shin J."/>
            <person name="Jeong Y."/>
            <person name="Jin S."/>
            <person name="Kim D.R."/>
            <person name="Kim S.C."/>
            <person name="Cho S."/>
            <person name="Cho B.-K."/>
        </authorList>
    </citation>
    <scope>NUCLEOTIDE SEQUENCE</scope>
    <source>
        <strain evidence="2">ATCC 8486</strain>
    </source>
</reference>
<dbReference type="AlphaFoldDB" id="A0A0U3FWF5"/>
<organism evidence="2 4">
    <name type="scientific">Eubacterium limosum</name>
    <dbReference type="NCBI Taxonomy" id="1736"/>
    <lineage>
        <taxon>Bacteria</taxon>
        <taxon>Bacillati</taxon>
        <taxon>Bacillota</taxon>
        <taxon>Clostridia</taxon>
        <taxon>Eubacteriales</taxon>
        <taxon>Eubacteriaceae</taxon>
        <taxon>Eubacterium</taxon>
    </lineage>
</organism>
<evidence type="ECO:0000313" key="4">
    <source>
        <dbReference type="Proteomes" id="UP000192391"/>
    </source>
</evidence>
<keyword evidence="5" id="KW-1185">Reference proteome</keyword>
<evidence type="ECO:0000313" key="5">
    <source>
        <dbReference type="Proteomes" id="UP001215087"/>
    </source>
</evidence>
<feature type="transmembrane region" description="Helical" evidence="1">
    <location>
        <begin position="6"/>
        <end position="26"/>
    </location>
</feature>
<dbReference type="Proteomes" id="UP000192391">
    <property type="component" value="Chromosome"/>
</dbReference>
<evidence type="ECO:0000313" key="3">
    <source>
        <dbReference type="EMBL" id="MDE1469250.1"/>
    </source>
</evidence>
<dbReference type="RefSeq" id="WP_013380364.1">
    <property type="nucleotide sequence ID" value="NZ_CP019962.1"/>
</dbReference>
<dbReference type="EMBL" id="JAQSVD010000001">
    <property type="protein sequence ID" value="MDE1469250.1"/>
    <property type="molecule type" value="Genomic_DNA"/>
</dbReference>
<reference evidence="4" key="2">
    <citation type="journal article" date="2017" name="Sci. Rep.">
        <title>Determination of the Genome and Primary Transcriptome of Syngas Fermenting Eubacterium limosum ATCC 8486.</title>
        <authorList>
            <person name="Song Y."/>
            <person name="Shin J."/>
            <person name="Jeong Y."/>
            <person name="Jin S."/>
            <person name="Lee J.K."/>
            <person name="Kim D.R."/>
            <person name="Kim S.C."/>
            <person name="Cho S."/>
            <person name="Cho B.K."/>
        </authorList>
    </citation>
    <scope>NUCLEOTIDE SEQUENCE [LARGE SCALE GENOMIC DNA]</scope>
    <source>
        <strain evidence="4">ATCC 8486</strain>
    </source>
</reference>
<keyword evidence="1" id="KW-1133">Transmembrane helix</keyword>